<proteinExistence type="predicted"/>
<protein>
    <submittedName>
        <fullName evidence="4">Terminase</fullName>
    </submittedName>
</protein>
<dbReference type="PANTHER" id="PTHR39184">
    <property type="match status" value="1"/>
</dbReference>
<evidence type="ECO:0000259" key="2">
    <source>
        <dbReference type="Pfam" id="PF04466"/>
    </source>
</evidence>
<feature type="domain" description="Phage terminase large subunit C-terminal" evidence="3">
    <location>
        <begin position="304"/>
        <end position="404"/>
    </location>
</feature>
<dbReference type="Pfam" id="PF04466">
    <property type="entry name" value="Terminase_3"/>
    <property type="match status" value="1"/>
</dbReference>
<name>A0ABQ1WJP2_9BACT</name>
<accession>A0ABQ1WJP2</accession>
<dbReference type="InterPro" id="IPR027417">
    <property type="entry name" value="P-loop_NTPase"/>
</dbReference>
<organism evidence="4 5">
    <name type="scientific">Hymenobacter glacieicola</name>
    <dbReference type="NCBI Taxonomy" id="1562124"/>
    <lineage>
        <taxon>Bacteria</taxon>
        <taxon>Pseudomonadati</taxon>
        <taxon>Bacteroidota</taxon>
        <taxon>Cytophagia</taxon>
        <taxon>Cytophagales</taxon>
        <taxon>Hymenobacteraceae</taxon>
        <taxon>Hymenobacter</taxon>
    </lineage>
</organism>
<dbReference type="InterPro" id="IPR052380">
    <property type="entry name" value="Viral_DNA_packaging_terminase"/>
</dbReference>
<dbReference type="InterPro" id="IPR035413">
    <property type="entry name" value="Terminase_L_C"/>
</dbReference>
<evidence type="ECO:0000313" key="4">
    <source>
        <dbReference type="EMBL" id="GGG34080.1"/>
    </source>
</evidence>
<keyword evidence="5" id="KW-1185">Reference proteome</keyword>
<dbReference type="Gene3D" id="3.30.420.280">
    <property type="match status" value="1"/>
</dbReference>
<feature type="domain" description="Phage terminase large subunit N-terminal" evidence="2">
    <location>
        <begin position="26"/>
        <end position="194"/>
    </location>
</feature>
<dbReference type="Gene3D" id="3.40.50.300">
    <property type="entry name" value="P-loop containing nucleotide triphosphate hydrolases"/>
    <property type="match status" value="1"/>
</dbReference>
<reference evidence="5" key="1">
    <citation type="journal article" date="2019" name="Int. J. Syst. Evol. Microbiol.">
        <title>The Global Catalogue of Microorganisms (GCM) 10K type strain sequencing project: providing services to taxonomists for standard genome sequencing and annotation.</title>
        <authorList>
            <consortium name="The Broad Institute Genomics Platform"/>
            <consortium name="The Broad Institute Genome Sequencing Center for Infectious Disease"/>
            <person name="Wu L."/>
            <person name="Ma J."/>
        </authorList>
    </citation>
    <scope>NUCLEOTIDE SEQUENCE [LARGE SCALE GENOMIC DNA]</scope>
    <source>
        <strain evidence="5">CGMCC 1.12990</strain>
    </source>
</reference>
<dbReference type="Proteomes" id="UP000601361">
    <property type="component" value="Unassembled WGS sequence"/>
</dbReference>
<dbReference type="EMBL" id="BMGS01000002">
    <property type="protein sequence ID" value="GGG34080.1"/>
    <property type="molecule type" value="Genomic_DNA"/>
</dbReference>
<dbReference type="Pfam" id="PF17288">
    <property type="entry name" value="Terminase_3C"/>
    <property type="match status" value="1"/>
</dbReference>
<sequence length="427" mass="48340">METKQLDLDIEGSELLETTLNNTEKVLIHKGGSSSSKTVSIAQAHIIWSFQEFGKTYSIVRKTLPALRRGALKDFKMALALAGCEDWFVENKSDLTFTNRQTGTVIEFFAIDNAQKARGPRRDRLWCNEGNELDLEDWRQLTMRTRGRIVLDYNPSMLQHWIYTDVETRSDCQVIHSTYQDNPFLTPDNIREIEVDLPVYALPDGSTYTDWAGTYEGKGTLLSGDPFRWAVFGLGKRGAASETIYKVLYDSAGLTPGRQRKLGLDFGFNHATVLSDLEYRDMPGKAELHIDELIHQSYLTSDDLIRMLPEVGVSKRDEIEADGARPEMIEAIKRAGYNIKAADKGPGSVKEGIDKLKAVKLCFTKRSKKSRDQFQMYRWKKTSSGDILDEPIKHEDDAPDSVRYGATSLIKTRTAPRRRSAQPSIVR</sequence>
<evidence type="ECO:0000256" key="1">
    <source>
        <dbReference type="SAM" id="MobiDB-lite"/>
    </source>
</evidence>
<gene>
    <name evidence="4" type="ORF">GCM10011378_08120</name>
</gene>
<evidence type="ECO:0000259" key="3">
    <source>
        <dbReference type="Pfam" id="PF17288"/>
    </source>
</evidence>
<dbReference type="PANTHER" id="PTHR39184:SF1">
    <property type="entry name" value="PBSX PHAGE TERMINASE LARGE SUBUNIT"/>
    <property type="match status" value="1"/>
</dbReference>
<feature type="region of interest" description="Disordered" evidence="1">
    <location>
        <begin position="387"/>
        <end position="427"/>
    </location>
</feature>
<dbReference type="InterPro" id="IPR035412">
    <property type="entry name" value="Terminase_L_N"/>
</dbReference>
<evidence type="ECO:0000313" key="5">
    <source>
        <dbReference type="Proteomes" id="UP000601361"/>
    </source>
</evidence>
<comment type="caution">
    <text evidence="4">The sequence shown here is derived from an EMBL/GenBank/DDBJ whole genome shotgun (WGS) entry which is preliminary data.</text>
</comment>
<dbReference type="RefSeq" id="WP_188556543.1">
    <property type="nucleotide sequence ID" value="NZ_BMGS01000002.1"/>
</dbReference>